<dbReference type="RefSeq" id="XP_073809009.1">
    <property type="nucleotide sequence ID" value="XM_073952908.1"/>
</dbReference>
<protein>
    <submittedName>
        <fullName evidence="2">Coiled-coil-helix-coiled-coil-helix domain containing 6b isoform X2</fullName>
    </submittedName>
</protein>
<proteinExistence type="predicted"/>
<name>A0AC58JR93_DANRE</name>
<keyword evidence="1" id="KW-1185">Reference proteome</keyword>
<gene>
    <name evidence="2" type="primary">chchd6b</name>
    <name evidence="2" type="synonym">zgc:103414</name>
</gene>
<organism evidence="1 2">
    <name type="scientific">Danio rerio</name>
    <name type="common">Zebrafish</name>
    <name type="synonym">Brachydanio rerio</name>
    <dbReference type="NCBI Taxonomy" id="7955"/>
    <lineage>
        <taxon>Eukaryota</taxon>
        <taxon>Metazoa</taxon>
        <taxon>Chordata</taxon>
        <taxon>Craniata</taxon>
        <taxon>Vertebrata</taxon>
        <taxon>Euteleostomi</taxon>
        <taxon>Actinopterygii</taxon>
        <taxon>Neopterygii</taxon>
        <taxon>Teleostei</taxon>
        <taxon>Ostariophysi</taxon>
        <taxon>Cypriniformes</taxon>
        <taxon>Danionidae</taxon>
        <taxon>Danioninae</taxon>
        <taxon>Danio</taxon>
    </lineage>
</organism>
<accession>A0AC58JR93</accession>
<sequence length="212" mass="23806">MGAADSRSRSVSFGLDEKENVTVLHGVKLSGEVLQRMRESGPASSKPASNKAESAKAETEASRASAAETQEELKRRFEREQVLVQEELSRISQRERESAADEQNTAVLREKTQRQLNNTHNLPDELSFRARQLKKKENELKHLEQFYKEQLQLMEKKVLICPLEVLIQDDPRCPYPGPGRILSCCCCCAGGHGGVESMRLIPVTLQGQMSLR</sequence>
<reference evidence="2" key="1">
    <citation type="submission" date="2025-08" db="UniProtKB">
        <authorList>
            <consortium name="RefSeq"/>
        </authorList>
    </citation>
    <scope>IDENTIFICATION</scope>
    <source>
        <strain evidence="2">Tuebingen</strain>
        <tissue evidence="2">Fibroblasts and whole tissue</tissue>
    </source>
</reference>
<evidence type="ECO:0000313" key="2">
    <source>
        <dbReference type="RefSeq" id="XP_073809009.1"/>
    </source>
</evidence>
<dbReference type="Proteomes" id="UP000000437">
    <property type="component" value="Chromosome 6"/>
</dbReference>
<evidence type="ECO:0000313" key="1">
    <source>
        <dbReference type="Proteomes" id="UP000000437"/>
    </source>
</evidence>